<evidence type="ECO:0000256" key="1">
    <source>
        <dbReference type="ARBA" id="ARBA00001933"/>
    </source>
</evidence>
<dbReference type="GO" id="GO:0003941">
    <property type="term" value="F:L-serine ammonia-lyase activity"/>
    <property type="evidence" value="ECO:0007669"/>
    <property type="project" value="TreeGrafter"/>
</dbReference>
<comment type="caution">
    <text evidence="6">The sequence shown here is derived from an EMBL/GenBank/DDBJ whole genome shotgun (WGS) entry which is preliminary data.</text>
</comment>
<dbReference type="InterPro" id="IPR050147">
    <property type="entry name" value="Ser/Thr_Dehydratase"/>
</dbReference>
<comment type="cofactor">
    <cofactor evidence="1">
        <name>pyridoxal 5'-phosphate</name>
        <dbReference type="ChEBI" id="CHEBI:597326"/>
    </cofactor>
</comment>
<dbReference type="Pfam" id="PF00291">
    <property type="entry name" value="PALP"/>
    <property type="match status" value="1"/>
</dbReference>
<accession>A0A2V3V0B3</accession>
<dbReference type="RefSeq" id="WP_110298905.1">
    <property type="nucleotide sequence ID" value="NZ_QJJM01000007.1"/>
</dbReference>
<evidence type="ECO:0000256" key="2">
    <source>
        <dbReference type="ARBA" id="ARBA00010869"/>
    </source>
</evidence>
<name>A0A2V3V0B3_9SPHN</name>
<proteinExistence type="inferred from homology"/>
<dbReference type="OrthoDB" id="9811476at2"/>
<dbReference type="PANTHER" id="PTHR48078">
    <property type="entry name" value="THREONINE DEHYDRATASE, MITOCHONDRIAL-RELATED"/>
    <property type="match status" value="1"/>
</dbReference>
<evidence type="ECO:0000313" key="6">
    <source>
        <dbReference type="EMBL" id="PXW75163.1"/>
    </source>
</evidence>
<dbReference type="GO" id="GO:0009097">
    <property type="term" value="P:isoleucine biosynthetic process"/>
    <property type="evidence" value="ECO:0007669"/>
    <property type="project" value="TreeGrafter"/>
</dbReference>
<comment type="similarity">
    <text evidence="2">Belongs to the serine/threonine dehydratase family.</text>
</comment>
<evidence type="ECO:0000256" key="4">
    <source>
        <dbReference type="ARBA" id="ARBA00023239"/>
    </source>
</evidence>
<dbReference type="InterPro" id="IPR036052">
    <property type="entry name" value="TrpB-like_PALP_sf"/>
</dbReference>
<protein>
    <submittedName>
        <fullName evidence="6">L-threonine ammonia-lyase</fullName>
    </submittedName>
</protein>
<evidence type="ECO:0000259" key="5">
    <source>
        <dbReference type="Pfam" id="PF00291"/>
    </source>
</evidence>
<feature type="domain" description="Tryptophan synthase beta chain-like PALP" evidence="5">
    <location>
        <begin position="31"/>
        <end position="313"/>
    </location>
</feature>
<dbReference type="SUPFAM" id="SSF53686">
    <property type="entry name" value="Tryptophan synthase beta subunit-like PLP-dependent enzymes"/>
    <property type="match status" value="1"/>
</dbReference>
<dbReference type="AlphaFoldDB" id="A0A2V3V0B3"/>
<keyword evidence="7" id="KW-1185">Reference proteome</keyword>
<dbReference type="FunFam" id="3.40.50.1100:FF:000005">
    <property type="entry name" value="Threonine dehydratase catabolic"/>
    <property type="match status" value="1"/>
</dbReference>
<reference evidence="6 7" key="1">
    <citation type="submission" date="2018-05" db="EMBL/GenBank/DDBJ databases">
        <title>Genomic Encyclopedia of Type Strains, Phase IV (KMG-IV): sequencing the most valuable type-strain genomes for metagenomic binning, comparative biology and taxonomic classification.</title>
        <authorList>
            <person name="Goeker M."/>
        </authorList>
    </citation>
    <scope>NUCLEOTIDE SEQUENCE [LARGE SCALE GENOMIC DNA]</scope>
    <source>
        <strain evidence="6 7">DSM 3183</strain>
    </source>
</reference>
<sequence length="327" mass="34823">MTEPSDPLSPDRKPSREGIERAAKKISAILPPTPLMPLKHEGMTLWCKAECLQPIGAFKIRGAWHRLSDLSEDERARGVVAFSSGNHAQGVAWAAKRLGIRATIVMPADAPSRKIESTRGYGAEVITYDRRTEDRVAIANRIAGETGAVVVPSFDDPWIIEGQGSTGLEALVQIIAQAGINPHRVVSCCGGGGLAAGIALAMPGAKMTIVEPDGWDDMGRSLRKGKIVPVEPDAPDTVCDALQTPVVSPLTFEILKDRKAEAVSVSDEEVFRAMRHAHERLRLVLEPGGAVALAAVLAGKVEVDDRTLIILSGGNVEPALFSRALAS</sequence>
<dbReference type="Proteomes" id="UP000248014">
    <property type="component" value="Unassembled WGS sequence"/>
</dbReference>
<dbReference type="EMBL" id="QJJM01000007">
    <property type="protein sequence ID" value="PXW75163.1"/>
    <property type="molecule type" value="Genomic_DNA"/>
</dbReference>
<dbReference type="GO" id="GO:0006567">
    <property type="term" value="P:L-threonine catabolic process"/>
    <property type="evidence" value="ECO:0007669"/>
    <property type="project" value="TreeGrafter"/>
</dbReference>
<evidence type="ECO:0000313" key="7">
    <source>
        <dbReference type="Proteomes" id="UP000248014"/>
    </source>
</evidence>
<organism evidence="6 7">
    <name type="scientific">Blastomonas natatoria</name>
    <dbReference type="NCBI Taxonomy" id="34015"/>
    <lineage>
        <taxon>Bacteria</taxon>
        <taxon>Pseudomonadati</taxon>
        <taxon>Pseudomonadota</taxon>
        <taxon>Alphaproteobacteria</taxon>
        <taxon>Sphingomonadales</taxon>
        <taxon>Sphingomonadaceae</taxon>
        <taxon>Blastomonas</taxon>
    </lineage>
</organism>
<dbReference type="GO" id="GO:0006565">
    <property type="term" value="P:L-serine catabolic process"/>
    <property type="evidence" value="ECO:0007669"/>
    <property type="project" value="TreeGrafter"/>
</dbReference>
<dbReference type="InterPro" id="IPR001926">
    <property type="entry name" value="TrpB-like_PALP"/>
</dbReference>
<dbReference type="GO" id="GO:0004794">
    <property type="term" value="F:threonine deaminase activity"/>
    <property type="evidence" value="ECO:0007669"/>
    <property type="project" value="TreeGrafter"/>
</dbReference>
<dbReference type="PANTHER" id="PTHR48078:SF6">
    <property type="entry name" value="L-THREONINE DEHYDRATASE CATABOLIC TDCB"/>
    <property type="match status" value="1"/>
</dbReference>
<keyword evidence="4 6" id="KW-0456">Lyase</keyword>
<gene>
    <name evidence="6" type="ORF">C7451_107132</name>
</gene>
<dbReference type="CDD" id="cd01562">
    <property type="entry name" value="Thr-dehyd"/>
    <property type="match status" value="1"/>
</dbReference>
<evidence type="ECO:0000256" key="3">
    <source>
        <dbReference type="ARBA" id="ARBA00022898"/>
    </source>
</evidence>
<dbReference type="Gene3D" id="3.40.50.1100">
    <property type="match status" value="2"/>
</dbReference>
<keyword evidence="3" id="KW-0663">Pyridoxal phosphate</keyword>